<dbReference type="PANTHER" id="PTHR12128:SF51">
    <property type="entry name" value="BLL4205 PROTEIN"/>
    <property type="match status" value="1"/>
</dbReference>
<organism evidence="3 4">
    <name type="scientific">Bosea caraganae</name>
    <dbReference type="NCBI Taxonomy" id="2763117"/>
    <lineage>
        <taxon>Bacteria</taxon>
        <taxon>Pseudomonadati</taxon>
        <taxon>Pseudomonadota</taxon>
        <taxon>Alphaproteobacteria</taxon>
        <taxon>Hyphomicrobiales</taxon>
        <taxon>Boseaceae</taxon>
        <taxon>Bosea</taxon>
    </lineage>
</organism>
<proteinExistence type="inferred from homology"/>
<dbReference type="PIRSF" id="PIRSF001365">
    <property type="entry name" value="DHDPS"/>
    <property type="match status" value="1"/>
</dbReference>
<gene>
    <name evidence="3" type="ORF">DWE98_28880</name>
</gene>
<name>A0A370KXD5_9HYPH</name>
<dbReference type="InterPro" id="IPR013785">
    <property type="entry name" value="Aldolase_TIM"/>
</dbReference>
<dbReference type="EMBL" id="QQTP01000038">
    <property type="protein sequence ID" value="RDJ19616.1"/>
    <property type="molecule type" value="Genomic_DNA"/>
</dbReference>
<dbReference type="PANTHER" id="PTHR12128">
    <property type="entry name" value="DIHYDRODIPICOLINATE SYNTHASE"/>
    <property type="match status" value="1"/>
</dbReference>
<evidence type="ECO:0000313" key="3">
    <source>
        <dbReference type="EMBL" id="RDJ19616.1"/>
    </source>
</evidence>
<evidence type="ECO:0000313" key="4">
    <source>
        <dbReference type="Proteomes" id="UP000255207"/>
    </source>
</evidence>
<dbReference type="SUPFAM" id="SSF51569">
    <property type="entry name" value="Aldolase"/>
    <property type="match status" value="1"/>
</dbReference>
<dbReference type="AlphaFoldDB" id="A0A370KXD5"/>
<evidence type="ECO:0000256" key="1">
    <source>
        <dbReference type="ARBA" id="ARBA00023239"/>
    </source>
</evidence>
<keyword evidence="1 2" id="KW-0456">Lyase</keyword>
<dbReference type="GO" id="GO:0008840">
    <property type="term" value="F:4-hydroxy-tetrahydrodipicolinate synthase activity"/>
    <property type="evidence" value="ECO:0007669"/>
    <property type="project" value="TreeGrafter"/>
</dbReference>
<dbReference type="SMART" id="SM01130">
    <property type="entry name" value="DHDPS"/>
    <property type="match status" value="1"/>
</dbReference>
<dbReference type="Gene3D" id="3.20.20.70">
    <property type="entry name" value="Aldolase class I"/>
    <property type="match status" value="1"/>
</dbReference>
<comment type="similarity">
    <text evidence="2">Belongs to the DapA family.</text>
</comment>
<comment type="caution">
    <text evidence="3">The sequence shown here is derived from an EMBL/GenBank/DDBJ whole genome shotgun (WGS) entry which is preliminary data.</text>
</comment>
<dbReference type="Proteomes" id="UP000255207">
    <property type="component" value="Unassembled WGS sequence"/>
</dbReference>
<dbReference type="CDD" id="cd00408">
    <property type="entry name" value="DHDPS-like"/>
    <property type="match status" value="1"/>
</dbReference>
<accession>A0A370KXD5</accession>
<sequence>MTVSAAQPRMPQAVRKLALARPFKGVISAPFMPMQGDGEIDWASLRHYMDWIAGQRPDAIAVNMDAAEAPALSNAERIEVMRVCAEVIAGRVPLICGLIGGSTDQMIAHGRDLIAAGAEGFCVFPPFPVFMGAPIPPEMIRRFHADIAEALGLPLIAFQFPRGWGPDYSGEMLDALASIPQVIAIKESSFDANQTIQSVQSVKALPDPIGILTGSDTFIYEALLMGCDGALIGFAGTAVAELVAMNEAVQNGDAQKGREIWERLAPIARYCWRQPIRDFRPRMKEVLRLQGLITDGAVRRPQLGISDAEKLELKRLAQAAGLI</sequence>
<protein>
    <submittedName>
        <fullName evidence="3">Dihydrodipicolinate synthase family protein</fullName>
    </submittedName>
</protein>
<dbReference type="Pfam" id="PF00701">
    <property type="entry name" value="DHDPS"/>
    <property type="match status" value="1"/>
</dbReference>
<dbReference type="OrthoDB" id="199953at2"/>
<dbReference type="InterPro" id="IPR002220">
    <property type="entry name" value="DapA-like"/>
</dbReference>
<evidence type="ECO:0000256" key="2">
    <source>
        <dbReference type="PIRNR" id="PIRNR001365"/>
    </source>
</evidence>
<keyword evidence="4" id="KW-1185">Reference proteome</keyword>
<reference evidence="4" key="1">
    <citation type="submission" date="2018-07" db="EMBL/GenBank/DDBJ databases">
        <authorList>
            <person name="Safronova V.I."/>
            <person name="Chirak E.R."/>
            <person name="Sazanova A.L."/>
        </authorList>
    </citation>
    <scope>NUCLEOTIDE SEQUENCE [LARGE SCALE GENOMIC DNA]</scope>
    <source>
        <strain evidence="4">RCAM04685</strain>
    </source>
</reference>